<feature type="region of interest" description="Disordered" evidence="1">
    <location>
        <begin position="191"/>
        <end position="212"/>
    </location>
</feature>
<feature type="region of interest" description="Disordered" evidence="1">
    <location>
        <begin position="1"/>
        <end position="22"/>
    </location>
</feature>
<keyword evidence="2" id="KW-0328">Glycosyltransferase</keyword>
<dbReference type="Proteomes" id="UP001595868">
    <property type="component" value="Unassembled WGS sequence"/>
</dbReference>
<name>A0ABV8KTR4_9ACTN</name>
<dbReference type="SUPFAM" id="SSF53448">
    <property type="entry name" value="Nucleotide-diphospho-sugar transferases"/>
    <property type="match status" value="1"/>
</dbReference>
<keyword evidence="2" id="KW-0808">Transferase</keyword>
<keyword evidence="3" id="KW-1185">Reference proteome</keyword>
<comment type="caution">
    <text evidence="2">The sequence shown here is derived from an EMBL/GenBank/DDBJ whole genome shotgun (WGS) entry which is preliminary data.</text>
</comment>
<sequence length="638" mass="66381">MTGGSSTDRPVAGGRMGWRLAGRPAPTLPERVGGLAGLRVLRMPGSGRVLVLAGTVDRIRQAQADPRSLRPVRGVAVVVAVWRAPWRGWSGGVGPVGHLTGQRVSLPRRGRGTASVHLRLARAAPLRDVLEAALGALAPNRPLPAPASADLTAVGGLPAYLPAGPGVTVPAGELPTSTDIRAHDVLLDPAAADAGPVGSTGGGSSPGEPAQTPYAVALPAGRHAVTVGGRPAVLVDARRINPYGRREDSYLPDAPRARLEFGGAGRDRRWGFGGRGGSTFRPLTGTGLEAADLASLRQVGVVECGPVPDGDPVGAAALLAQVAMTGAVLHAPDLPAAVADLLAPDLARSVTAPTVGTDPLALEARSVRQRRAAMRGHATGFALPDLTAAAFGAAGPPSVSVVLTTRRPDLLTSILPVLLGQSYPELEIVLGLHGCDLPDPVRALLVDSGRPFEVVPVPASTGFGAALGVATGRARGSLVTKVDDDDSYGVDHVWDLVLARHYSGATLVGKGAEFVHLEDLNITVRRPSGRAEYDGDLVAGGTMLIARGDLEAVGGWRPVPRSVDLGLIQRLRRAGARIYRTHPLGYVYHRRATGHTWDPGQRYFLTTAHTQWDGIPTDAYADDRRDVHPLAYPVVAVR</sequence>
<proteinExistence type="predicted"/>
<dbReference type="GO" id="GO:0016757">
    <property type="term" value="F:glycosyltransferase activity"/>
    <property type="evidence" value="ECO:0007669"/>
    <property type="project" value="UniProtKB-KW"/>
</dbReference>
<organism evidence="2 3">
    <name type="scientific">Micromonospora zhanjiangensis</name>
    <dbReference type="NCBI Taxonomy" id="1522057"/>
    <lineage>
        <taxon>Bacteria</taxon>
        <taxon>Bacillati</taxon>
        <taxon>Actinomycetota</taxon>
        <taxon>Actinomycetes</taxon>
        <taxon>Micromonosporales</taxon>
        <taxon>Micromonosporaceae</taxon>
        <taxon>Micromonospora</taxon>
    </lineage>
</organism>
<evidence type="ECO:0000256" key="1">
    <source>
        <dbReference type="SAM" id="MobiDB-lite"/>
    </source>
</evidence>
<evidence type="ECO:0000313" key="3">
    <source>
        <dbReference type="Proteomes" id="UP001595868"/>
    </source>
</evidence>
<gene>
    <name evidence="2" type="ORF">ACFOX0_25820</name>
</gene>
<dbReference type="EMBL" id="JBHSBN010000023">
    <property type="protein sequence ID" value="MFC4109336.1"/>
    <property type="molecule type" value="Genomic_DNA"/>
</dbReference>
<dbReference type="Gene3D" id="3.90.550.10">
    <property type="entry name" value="Spore Coat Polysaccharide Biosynthesis Protein SpsA, Chain A"/>
    <property type="match status" value="1"/>
</dbReference>
<dbReference type="RefSeq" id="WP_377550588.1">
    <property type="nucleotide sequence ID" value="NZ_JBHSBN010000023.1"/>
</dbReference>
<evidence type="ECO:0000313" key="2">
    <source>
        <dbReference type="EMBL" id="MFC4109336.1"/>
    </source>
</evidence>
<protein>
    <submittedName>
        <fullName evidence="2">Glycosyltransferase</fullName>
        <ecNumber evidence="2">2.4.-.-</ecNumber>
    </submittedName>
</protein>
<accession>A0ABV8KTR4</accession>
<reference evidence="3" key="1">
    <citation type="journal article" date="2019" name="Int. J. Syst. Evol. Microbiol.">
        <title>The Global Catalogue of Microorganisms (GCM) 10K type strain sequencing project: providing services to taxonomists for standard genome sequencing and annotation.</title>
        <authorList>
            <consortium name="The Broad Institute Genomics Platform"/>
            <consortium name="The Broad Institute Genome Sequencing Center for Infectious Disease"/>
            <person name="Wu L."/>
            <person name="Ma J."/>
        </authorList>
    </citation>
    <scope>NUCLEOTIDE SEQUENCE [LARGE SCALE GENOMIC DNA]</scope>
    <source>
        <strain evidence="3">2902at01</strain>
    </source>
</reference>
<dbReference type="EC" id="2.4.-.-" evidence="2"/>
<dbReference type="InterPro" id="IPR029044">
    <property type="entry name" value="Nucleotide-diphossugar_trans"/>
</dbReference>